<evidence type="ECO:0000256" key="4">
    <source>
        <dbReference type="ARBA" id="ARBA00022771"/>
    </source>
</evidence>
<dbReference type="GO" id="GO:0003677">
    <property type="term" value="F:DNA binding"/>
    <property type="evidence" value="ECO:0007669"/>
    <property type="project" value="UniProtKB-KW"/>
</dbReference>
<dbReference type="GO" id="GO:0008270">
    <property type="term" value="F:zinc ion binding"/>
    <property type="evidence" value="ECO:0007669"/>
    <property type="project" value="UniProtKB-KW"/>
</dbReference>
<evidence type="ECO:0000313" key="11">
    <source>
        <dbReference type="Proteomes" id="UP000077115"/>
    </source>
</evidence>
<evidence type="ECO:0000256" key="1">
    <source>
        <dbReference type="ARBA" id="ARBA00004123"/>
    </source>
</evidence>
<feature type="compositionally biased region" description="Polar residues" evidence="8">
    <location>
        <begin position="28"/>
        <end position="46"/>
    </location>
</feature>
<feature type="chain" id="PRO_5008078028" evidence="9">
    <location>
        <begin position="19"/>
        <end position="300"/>
    </location>
</feature>
<dbReference type="GO" id="GO:0005634">
    <property type="term" value="C:nucleus"/>
    <property type="evidence" value="ECO:0007669"/>
    <property type="project" value="UniProtKB-SubCell"/>
</dbReference>
<evidence type="ECO:0000256" key="8">
    <source>
        <dbReference type="SAM" id="MobiDB-lite"/>
    </source>
</evidence>
<dbReference type="AlphaFoldDB" id="A0A177WYY6"/>
<dbReference type="Proteomes" id="UP000077115">
    <property type="component" value="Unassembled WGS sequence"/>
</dbReference>
<keyword evidence="7" id="KW-0539">Nucleus</keyword>
<gene>
    <name evidence="10" type="ORF">BDEG_27932</name>
</gene>
<evidence type="ECO:0000256" key="3">
    <source>
        <dbReference type="ARBA" id="ARBA00022737"/>
    </source>
</evidence>
<proteinExistence type="predicted"/>
<reference evidence="10 11" key="2">
    <citation type="submission" date="2016-05" db="EMBL/GenBank/DDBJ databases">
        <title>Lineage-specific infection strategies underlie the spectrum of fungal disease in amphibians.</title>
        <authorList>
            <person name="Cuomo C.A."/>
            <person name="Farrer R.A."/>
            <person name="James T."/>
            <person name="Longcore J."/>
            <person name="Birren B."/>
        </authorList>
    </citation>
    <scope>NUCLEOTIDE SEQUENCE [LARGE SCALE GENOMIC DNA]</scope>
    <source>
        <strain evidence="10 11">JEL423</strain>
    </source>
</reference>
<evidence type="ECO:0000256" key="7">
    <source>
        <dbReference type="ARBA" id="ARBA00023242"/>
    </source>
</evidence>
<reference evidence="10 11" key="1">
    <citation type="submission" date="2006-10" db="EMBL/GenBank/DDBJ databases">
        <title>The Genome Sequence of Batrachochytrium dendrobatidis JEL423.</title>
        <authorList>
            <consortium name="The Broad Institute Genome Sequencing Platform"/>
            <person name="Birren B."/>
            <person name="Lander E."/>
            <person name="Galagan J."/>
            <person name="Cuomo C."/>
            <person name="Devon K."/>
            <person name="Jaffe D."/>
            <person name="Butler J."/>
            <person name="Alvarez P."/>
            <person name="Gnerre S."/>
            <person name="Grabherr M."/>
            <person name="Kleber M."/>
            <person name="Mauceli E."/>
            <person name="Brockman W."/>
            <person name="Young S."/>
            <person name="LaButti K."/>
            <person name="Sykes S."/>
            <person name="DeCaprio D."/>
            <person name="Crawford M."/>
            <person name="Koehrsen M."/>
            <person name="Engels R."/>
            <person name="Montgomery P."/>
            <person name="Pearson M."/>
            <person name="Howarth C."/>
            <person name="Larson L."/>
            <person name="White J."/>
            <person name="O'Leary S."/>
            <person name="Kodira C."/>
            <person name="Zeng Q."/>
            <person name="Yandava C."/>
            <person name="Alvarado L."/>
            <person name="Longcore J."/>
            <person name="James T."/>
        </authorList>
    </citation>
    <scope>NUCLEOTIDE SEQUENCE [LARGE SCALE GENOMIC DNA]</scope>
    <source>
        <strain evidence="10 11">JEL423</strain>
    </source>
</reference>
<evidence type="ECO:0000256" key="5">
    <source>
        <dbReference type="ARBA" id="ARBA00022833"/>
    </source>
</evidence>
<dbReference type="PANTHER" id="PTHR24391">
    <property type="entry name" value="HISTONE H4 TRANSCRIPTION FACTOR-RELATED"/>
    <property type="match status" value="1"/>
</dbReference>
<keyword evidence="6" id="KW-0238">DNA-binding</keyword>
<evidence type="ECO:0000256" key="9">
    <source>
        <dbReference type="SAM" id="SignalP"/>
    </source>
</evidence>
<evidence type="ECO:0000256" key="2">
    <source>
        <dbReference type="ARBA" id="ARBA00022723"/>
    </source>
</evidence>
<feature type="region of interest" description="Disordered" evidence="8">
    <location>
        <begin position="28"/>
        <end position="54"/>
    </location>
</feature>
<dbReference type="GO" id="GO:0006355">
    <property type="term" value="P:regulation of DNA-templated transcription"/>
    <property type="evidence" value="ECO:0007669"/>
    <property type="project" value="UniProtKB-ARBA"/>
</dbReference>
<feature type="compositionally biased region" description="Polar residues" evidence="8">
    <location>
        <begin position="70"/>
        <end position="106"/>
    </location>
</feature>
<dbReference type="VEuPathDB" id="FungiDB:BDEG_27932"/>
<comment type="subcellular location">
    <subcellularLocation>
        <location evidence="1">Nucleus</location>
    </subcellularLocation>
</comment>
<sequence>MKYTDILFLLTAAATANAILIPFKKDSPSQASDIFSQVSSPTNEPNPSAPGENWQDLINAINSRVSNENWQQSINEPSPSTSSQDQQNPMDVASSGTFSQSKQHLTNELGPEVFEEDWKILMDQPDQSIHKDWKSLIDTINSINSNQDQQLPMDQPGPSTSSQGHQQPMDQPGPSTSSQGHQQPMNVANPNHTGSSQRIVLSRRQQTVLDSRKTKLKNAKKLKKVKHKIYYDYVALGLDQHLKEVLNQDTSESTYNPNTEKQYKKDYKAAKKKVYNIRQRLKDLMKKHDLKFEEPNSDSD</sequence>
<dbReference type="PANTHER" id="PTHR24391:SF18">
    <property type="entry name" value="EG:115C2.6 PROTEIN"/>
    <property type="match status" value="1"/>
</dbReference>
<name>A0A177WYY6_BATDL</name>
<organism evidence="10 11">
    <name type="scientific">Batrachochytrium dendrobatidis (strain JEL423)</name>
    <dbReference type="NCBI Taxonomy" id="403673"/>
    <lineage>
        <taxon>Eukaryota</taxon>
        <taxon>Fungi</taxon>
        <taxon>Fungi incertae sedis</taxon>
        <taxon>Chytridiomycota</taxon>
        <taxon>Chytridiomycota incertae sedis</taxon>
        <taxon>Chytridiomycetes</taxon>
        <taxon>Rhizophydiales</taxon>
        <taxon>Rhizophydiales incertae sedis</taxon>
        <taxon>Batrachochytrium</taxon>
    </lineage>
</organism>
<keyword evidence="4" id="KW-0863">Zinc-finger</keyword>
<evidence type="ECO:0000256" key="6">
    <source>
        <dbReference type="ARBA" id="ARBA00023125"/>
    </source>
</evidence>
<keyword evidence="9" id="KW-0732">Signal</keyword>
<dbReference type="InterPro" id="IPR051574">
    <property type="entry name" value="ZnF_E-box_Homeobox"/>
</dbReference>
<feature type="signal peptide" evidence="9">
    <location>
        <begin position="1"/>
        <end position="18"/>
    </location>
</feature>
<feature type="region of interest" description="Disordered" evidence="8">
    <location>
        <begin position="70"/>
        <end position="107"/>
    </location>
</feature>
<keyword evidence="2" id="KW-0479">Metal-binding</keyword>
<keyword evidence="3" id="KW-0677">Repeat</keyword>
<accession>A0A177WYY6</accession>
<dbReference type="EMBL" id="DS022313">
    <property type="protein sequence ID" value="OAJ44731.1"/>
    <property type="molecule type" value="Genomic_DNA"/>
</dbReference>
<keyword evidence="5" id="KW-0862">Zinc</keyword>
<protein>
    <submittedName>
        <fullName evidence="10">Uncharacterized protein</fullName>
    </submittedName>
</protein>
<evidence type="ECO:0000313" key="10">
    <source>
        <dbReference type="EMBL" id="OAJ44731.1"/>
    </source>
</evidence>
<feature type="region of interest" description="Disordered" evidence="8">
    <location>
        <begin position="146"/>
        <end position="209"/>
    </location>
</feature>